<protein>
    <submittedName>
        <fullName evidence="2">Uncharacterized protein</fullName>
    </submittedName>
</protein>
<dbReference type="EMBL" id="MU001776">
    <property type="protein sequence ID" value="KAF2798798.1"/>
    <property type="molecule type" value="Genomic_DNA"/>
</dbReference>
<reference evidence="2" key="1">
    <citation type="journal article" date="2020" name="Stud. Mycol.">
        <title>101 Dothideomycetes genomes: a test case for predicting lifestyles and emergence of pathogens.</title>
        <authorList>
            <person name="Haridas S."/>
            <person name="Albert R."/>
            <person name="Binder M."/>
            <person name="Bloem J."/>
            <person name="Labutti K."/>
            <person name="Salamov A."/>
            <person name="Andreopoulos B."/>
            <person name="Baker S."/>
            <person name="Barry K."/>
            <person name="Bills G."/>
            <person name="Bluhm B."/>
            <person name="Cannon C."/>
            <person name="Castanera R."/>
            <person name="Culley D."/>
            <person name="Daum C."/>
            <person name="Ezra D."/>
            <person name="Gonzalez J."/>
            <person name="Henrissat B."/>
            <person name="Kuo A."/>
            <person name="Liang C."/>
            <person name="Lipzen A."/>
            <person name="Lutzoni F."/>
            <person name="Magnuson J."/>
            <person name="Mondo S."/>
            <person name="Nolan M."/>
            <person name="Ohm R."/>
            <person name="Pangilinan J."/>
            <person name="Park H.-J."/>
            <person name="Ramirez L."/>
            <person name="Alfaro M."/>
            <person name="Sun H."/>
            <person name="Tritt A."/>
            <person name="Yoshinaga Y."/>
            <person name="Zwiers L.-H."/>
            <person name="Turgeon B."/>
            <person name="Goodwin S."/>
            <person name="Spatafora J."/>
            <person name="Crous P."/>
            <person name="Grigoriev I."/>
        </authorList>
    </citation>
    <scope>NUCLEOTIDE SEQUENCE</scope>
    <source>
        <strain evidence="2">CBS 109.77</strain>
    </source>
</reference>
<gene>
    <name evidence="2" type="ORF">K505DRAFT_333124</name>
</gene>
<feature type="region of interest" description="Disordered" evidence="1">
    <location>
        <begin position="1"/>
        <end position="135"/>
    </location>
</feature>
<dbReference type="Proteomes" id="UP000799757">
    <property type="component" value="Unassembled WGS sequence"/>
</dbReference>
<evidence type="ECO:0000256" key="1">
    <source>
        <dbReference type="SAM" id="MobiDB-lite"/>
    </source>
</evidence>
<feature type="compositionally biased region" description="Low complexity" evidence="1">
    <location>
        <begin position="95"/>
        <end position="106"/>
    </location>
</feature>
<accession>A0A6A6XRF6</accession>
<feature type="compositionally biased region" description="Low complexity" evidence="1">
    <location>
        <begin position="29"/>
        <end position="65"/>
    </location>
</feature>
<evidence type="ECO:0000313" key="3">
    <source>
        <dbReference type="Proteomes" id="UP000799757"/>
    </source>
</evidence>
<dbReference type="AlphaFoldDB" id="A0A6A6XRF6"/>
<feature type="compositionally biased region" description="Low complexity" evidence="1">
    <location>
        <begin position="123"/>
        <end position="135"/>
    </location>
</feature>
<sequence>MSAGAGPRPVMLRLLKNSISPQRGPNGPSSPSSVDTSKSTASTSRSSQPSSPTSRSGSNPSTLIPSTPPISSPNAAASSSGLHLGVLEPPITRATTPSSVSASTSGSIGGPAIPAPNSTANNPATSPSQAIAAASTASQPEPMITILFKRAWSWSKVASVLGVAILILFETSSWINRNENTEIAKKSLVLAQYTACQENESLRYIRCQLHSYSYVLRELPIASKSLDNAPSGTPKDLDGAREYLKAWTIRWFAAIDNTESMDFKLQAAINVIVKIDELYYPILETRKYHLHSMDAPDPHIVSYYYNRTRYYWERQPSIFFLLDDRNIHGEEVDNPHEPIQKRNASFLQDIFDFRSYPVHDPGFQLVVNSLFGLILRIGFPYHTGLFVSPAEVFLDLHILSHFIDARGPHTPLRRISIAIPTMYFAELGSQMLLSRDRSWDILLAVVMAVATYIVADTHNSFSWTVSHWMKFCAIVSN</sequence>
<name>A0A6A6XRF6_9PLEO</name>
<proteinExistence type="predicted"/>
<evidence type="ECO:0000313" key="2">
    <source>
        <dbReference type="EMBL" id="KAF2798798.1"/>
    </source>
</evidence>
<keyword evidence="3" id="KW-1185">Reference proteome</keyword>
<organism evidence="2 3">
    <name type="scientific">Melanomma pulvis-pyrius CBS 109.77</name>
    <dbReference type="NCBI Taxonomy" id="1314802"/>
    <lineage>
        <taxon>Eukaryota</taxon>
        <taxon>Fungi</taxon>
        <taxon>Dikarya</taxon>
        <taxon>Ascomycota</taxon>
        <taxon>Pezizomycotina</taxon>
        <taxon>Dothideomycetes</taxon>
        <taxon>Pleosporomycetidae</taxon>
        <taxon>Pleosporales</taxon>
        <taxon>Melanommataceae</taxon>
        <taxon>Melanomma</taxon>
    </lineage>
</organism>